<accession>A0ABU4T8B4</accession>
<dbReference type="PROSITE" id="PS51257">
    <property type="entry name" value="PROKAR_LIPOPROTEIN"/>
    <property type="match status" value="1"/>
</dbReference>
<dbReference type="EMBL" id="JAXAVW010000027">
    <property type="protein sequence ID" value="MDX8034412.1"/>
    <property type="molecule type" value="Genomic_DNA"/>
</dbReference>
<sequence>MRCRALAVSTAFLAACVMGSPTAHAAACNWVTTDLPVGPGVTSAGVIGGSDNGDWVVSYGFHPWLKSGTFTWYKGQLRGSFRSSQETGVADVNNSGVLMGNGGPGGTVRITNGVTERMQPAAGSTETWGESINNRGDVVGLSSETSLYGPVVVWPVGSTTPRELPDTRNGLVRFVAGIDDDGNVAARETGAENRTISRVWNSAGVMTELEPLPGHYSTYAEVIRNGRIFGQSQPSGSHIGVVVEWGLDGKIVRSFPEYYSALDANASGHVLGARQGQDVRNGVSRVPGEIDTPTGIWGTLLADNGDVYGSVPDSAHTGHPAVSRCG</sequence>
<keyword evidence="3" id="KW-1185">Reference proteome</keyword>
<evidence type="ECO:0000313" key="3">
    <source>
        <dbReference type="Proteomes" id="UP001285521"/>
    </source>
</evidence>
<name>A0ABU4T8B4_9PSEU</name>
<organism evidence="2 3">
    <name type="scientific">Lentzea miocenica</name>
    <dbReference type="NCBI Taxonomy" id="3095431"/>
    <lineage>
        <taxon>Bacteria</taxon>
        <taxon>Bacillati</taxon>
        <taxon>Actinomycetota</taxon>
        <taxon>Actinomycetes</taxon>
        <taxon>Pseudonocardiales</taxon>
        <taxon>Pseudonocardiaceae</taxon>
        <taxon>Lentzea</taxon>
    </lineage>
</organism>
<gene>
    <name evidence="2" type="ORF">SK803_29700</name>
</gene>
<dbReference type="RefSeq" id="WP_319969436.1">
    <property type="nucleotide sequence ID" value="NZ_JAXAVW010000027.1"/>
</dbReference>
<evidence type="ECO:0000313" key="2">
    <source>
        <dbReference type="EMBL" id="MDX8034412.1"/>
    </source>
</evidence>
<proteinExistence type="predicted"/>
<evidence type="ECO:0008006" key="4">
    <source>
        <dbReference type="Google" id="ProtNLM"/>
    </source>
</evidence>
<evidence type="ECO:0000256" key="1">
    <source>
        <dbReference type="SAM" id="SignalP"/>
    </source>
</evidence>
<feature type="chain" id="PRO_5045568190" description="Extracellular repeat, HAF family" evidence="1">
    <location>
        <begin position="26"/>
        <end position="326"/>
    </location>
</feature>
<reference evidence="2 3" key="1">
    <citation type="submission" date="2023-11" db="EMBL/GenBank/DDBJ databases">
        <title>Lentzea sokolovensis, sp. nov., Lentzea kristufkii, sp. nov., and Lentzea miocenensis, sp. nov., rare actinobacteria from Sokolov Coal Basin, Miocene lacustrine sediment, Czech Republic.</title>
        <authorList>
            <person name="Lara A."/>
            <person name="Kotroba L."/>
            <person name="Nouioui I."/>
            <person name="Neumann-Schaal M."/>
            <person name="Mast Y."/>
            <person name="Chronakova A."/>
        </authorList>
    </citation>
    <scope>NUCLEOTIDE SEQUENCE [LARGE SCALE GENOMIC DNA]</scope>
    <source>
        <strain evidence="2 3">BCCO 10_0856</strain>
    </source>
</reference>
<dbReference type="Proteomes" id="UP001285521">
    <property type="component" value="Unassembled WGS sequence"/>
</dbReference>
<keyword evidence="1" id="KW-0732">Signal</keyword>
<protein>
    <recommendedName>
        <fullName evidence="4">Extracellular repeat, HAF family</fullName>
    </recommendedName>
</protein>
<comment type="caution">
    <text evidence="2">The sequence shown here is derived from an EMBL/GenBank/DDBJ whole genome shotgun (WGS) entry which is preliminary data.</text>
</comment>
<feature type="signal peptide" evidence="1">
    <location>
        <begin position="1"/>
        <end position="25"/>
    </location>
</feature>